<protein>
    <submittedName>
        <fullName evidence="1">Uncharacterized protein</fullName>
    </submittedName>
</protein>
<gene>
    <name evidence="2" type="ORF">TSARBOMBA_15</name>
    <name evidence="1" type="ORF">TSARBOMBA_265</name>
</gene>
<keyword evidence="3" id="KW-1185">Reference proteome</keyword>
<dbReference type="KEGG" id="vg:26633341"/>
<sequence length="129" mass="14674">MELVKGRTVEAGQKVKVYVNLNQQGRFSLVDAKSGLVVAYAETVHLADGKFHVGESGRKKILESKRKRVHAWVTGILLGVDIEQPSHLTEEVYYNPYTHEKFEAQNGDIVNHAQEIYFVNKRCYIQKGE</sequence>
<dbReference type="Proteomes" id="UP000204602">
    <property type="component" value="Segment"/>
</dbReference>
<dbReference type="GeneID" id="26633313"/>
<name>A0A0K2D0F5_9CAUD</name>
<dbReference type="OrthoDB" id="21706at10239"/>
<dbReference type="RefSeq" id="YP_009206850.1">
    <property type="nucleotide sequence ID" value="NC_028890.1"/>
</dbReference>
<proteinExistence type="predicted"/>
<evidence type="ECO:0000313" key="1">
    <source>
        <dbReference type="EMBL" id="ALA13076.1"/>
    </source>
</evidence>
<dbReference type="GeneID" id="26633341"/>
<dbReference type="EMBL" id="KT224359">
    <property type="protein sequence ID" value="ALA13131.1"/>
    <property type="molecule type" value="Genomic_DNA"/>
</dbReference>
<evidence type="ECO:0000313" key="2">
    <source>
        <dbReference type="EMBL" id="ALA13131.1"/>
    </source>
</evidence>
<dbReference type="EMBL" id="KT224359">
    <property type="protein sequence ID" value="ALA13076.1"/>
    <property type="molecule type" value="Genomic_DNA"/>
</dbReference>
<dbReference type="Pfam" id="PF25735">
    <property type="entry name" value="Phage_L5_gp82"/>
    <property type="match status" value="1"/>
</dbReference>
<dbReference type="InterPro" id="IPR058002">
    <property type="entry name" value="Gp82"/>
</dbReference>
<dbReference type="RefSeq" id="YP_009207080.1">
    <property type="nucleotide sequence ID" value="NC_028890.1"/>
</dbReference>
<organism evidence="1 3">
    <name type="scientific">Bacillus phage TsarBomba</name>
    <dbReference type="NCBI Taxonomy" id="1690456"/>
    <lineage>
        <taxon>Viruses</taxon>
        <taxon>Duplodnaviria</taxon>
        <taxon>Heunggongvirae</taxon>
        <taxon>Uroviricota</taxon>
        <taxon>Caudoviricetes</taxon>
        <taxon>Herelleviridae</taxon>
        <taxon>Bastillevirinae</taxon>
        <taxon>Tsarbombavirus</taxon>
        <taxon>Tsarbombavirus tsarbomba</taxon>
    </lineage>
</organism>
<evidence type="ECO:0000313" key="3">
    <source>
        <dbReference type="Proteomes" id="UP000204602"/>
    </source>
</evidence>
<dbReference type="KEGG" id="vg:26633313"/>
<accession>A0A0K2D0F5</accession>
<reference evidence="1 3" key="1">
    <citation type="journal article" date="2015" name="Genome Announc.">
        <title>Complete Genome Sequence of Bacillus cereus Group Phage TsarBomba.</title>
        <authorList>
            <person name="Erill I."/>
            <person name="Caruso S.M."/>
        </authorList>
    </citation>
    <scope>NUCLEOTIDE SEQUENCE [LARGE SCALE GENOMIC DNA]</scope>
</reference>